<keyword evidence="6" id="KW-1185">Reference proteome</keyword>
<dbReference type="InterPro" id="IPR002818">
    <property type="entry name" value="DJ-1/PfpI"/>
</dbReference>
<proteinExistence type="predicted"/>
<organism evidence="5 6">
    <name type="scientific">Hamadaea flava</name>
    <dbReference type="NCBI Taxonomy" id="1742688"/>
    <lineage>
        <taxon>Bacteria</taxon>
        <taxon>Bacillati</taxon>
        <taxon>Actinomycetota</taxon>
        <taxon>Actinomycetes</taxon>
        <taxon>Micromonosporales</taxon>
        <taxon>Micromonosporaceae</taxon>
        <taxon>Hamadaea</taxon>
    </lineage>
</organism>
<sequence>MPERVILVVGYDGAELLDIACVTSSLDIANRIGASPPYRSVLATPGGQPITCDSGLRLAAQATLEQFRGPIDTLLVSGGLGHRDAAENPVVVGHVRRLAALSRRVASVCTGATVLAEAGLLTNKRVTTHWMYAEQLARNYPEIIVDPDPIYVRDGDVATSGGVTSALDLTLAFVEDDHGMALARGVALGVVAYLQRPGAQAQLSMFLTRRDGDDLVVRRTTSHIAGNLADDLTAGALAKLAGVSERHLSRLFLTYVRETPAQYVRRARTEAAAHLLASTAMPLPAIARRCGFGSTETMRQAFVTHYGVPPSAYRRNPVGPPTESDPPVPAPGYAVVGAARSGS</sequence>
<dbReference type="PANTHER" id="PTHR43130:SF3">
    <property type="entry name" value="HTH-TYPE TRANSCRIPTIONAL REGULATOR RV1931C"/>
    <property type="match status" value="1"/>
</dbReference>
<feature type="domain" description="HTH araC/xylS-type" evidence="4">
    <location>
        <begin position="218"/>
        <end position="316"/>
    </location>
</feature>
<evidence type="ECO:0000256" key="2">
    <source>
        <dbReference type="ARBA" id="ARBA00023163"/>
    </source>
</evidence>
<dbReference type="Pfam" id="PF12833">
    <property type="entry name" value="HTH_18"/>
    <property type="match status" value="1"/>
</dbReference>
<reference evidence="6" key="1">
    <citation type="journal article" date="2019" name="Int. J. Syst. Evol. Microbiol.">
        <title>The Global Catalogue of Microorganisms (GCM) 10K type strain sequencing project: providing services to taxonomists for standard genome sequencing and annotation.</title>
        <authorList>
            <consortium name="The Broad Institute Genomics Platform"/>
            <consortium name="The Broad Institute Genome Sequencing Center for Infectious Disease"/>
            <person name="Wu L."/>
            <person name="Ma J."/>
        </authorList>
    </citation>
    <scope>NUCLEOTIDE SEQUENCE [LARGE SCALE GENOMIC DNA]</scope>
    <source>
        <strain evidence="6">CGMCC 4.7289</strain>
    </source>
</reference>
<keyword evidence="1" id="KW-0805">Transcription regulation</keyword>
<dbReference type="PROSITE" id="PS01124">
    <property type="entry name" value="HTH_ARAC_FAMILY_2"/>
    <property type="match status" value="1"/>
</dbReference>
<dbReference type="InterPro" id="IPR029062">
    <property type="entry name" value="Class_I_gatase-like"/>
</dbReference>
<dbReference type="InterPro" id="IPR052158">
    <property type="entry name" value="INH-QAR"/>
</dbReference>
<gene>
    <name evidence="5" type="ORF">ACFOZ4_33735</name>
</gene>
<dbReference type="InterPro" id="IPR018060">
    <property type="entry name" value="HTH_AraC"/>
</dbReference>
<evidence type="ECO:0000256" key="1">
    <source>
        <dbReference type="ARBA" id="ARBA00023015"/>
    </source>
</evidence>
<evidence type="ECO:0000313" key="5">
    <source>
        <dbReference type="EMBL" id="MFC4135603.1"/>
    </source>
</evidence>
<protein>
    <submittedName>
        <fullName evidence="5">GlxA family transcriptional regulator</fullName>
    </submittedName>
</protein>
<evidence type="ECO:0000313" key="6">
    <source>
        <dbReference type="Proteomes" id="UP001595816"/>
    </source>
</evidence>
<name>A0ABV8LZ84_9ACTN</name>
<dbReference type="RefSeq" id="WP_253750130.1">
    <property type="nucleotide sequence ID" value="NZ_JAMZDZ010000001.1"/>
</dbReference>
<dbReference type="Gene3D" id="1.10.10.60">
    <property type="entry name" value="Homeodomain-like"/>
    <property type="match status" value="1"/>
</dbReference>
<evidence type="ECO:0000256" key="3">
    <source>
        <dbReference type="SAM" id="MobiDB-lite"/>
    </source>
</evidence>
<feature type="compositionally biased region" description="Pro residues" evidence="3">
    <location>
        <begin position="318"/>
        <end position="330"/>
    </location>
</feature>
<dbReference type="SUPFAM" id="SSF46689">
    <property type="entry name" value="Homeodomain-like"/>
    <property type="match status" value="2"/>
</dbReference>
<dbReference type="SUPFAM" id="SSF52317">
    <property type="entry name" value="Class I glutamine amidotransferase-like"/>
    <property type="match status" value="1"/>
</dbReference>
<dbReference type="Proteomes" id="UP001595816">
    <property type="component" value="Unassembled WGS sequence"/>
</dbReference>
<dbReference type="CDD" id="cd03137">
    <property type="entry name" value="GATase1_AraC_1"/>
    <property type="match status" value="1"/>
</dbReference>
<dbReference type="EMBL" id="JBHSAY010000023">
    <property type="protein sequence ID" value="MFC4135603.1"/>
    <property type="molecule type" value="Genomic_DNA"/>
</dbReference>
<accession>A0ABV8LZ84</accession>
<dbReference type="Gene3D" id="3.40.50.880">
    <property type="match status" value="1"/>
</dbReference>
<dbReference type="Pfam" id="PF01965">
    <property type="entry name" value="DJ-1_PfpI"/>
    <property type="match status" value="1"/>
</dbReference>
<comment type="caution">
    <text evidence="5">The sequence shown here is derived from an EMBL/GenBank/DDBJ whole genome shotgun (WGS) entry which is preliminary data.</text>
</comment>
<feature type="compositionally biased region" description="Low complexity" evidence="3">
    <location>
        <begin position="331"/>
        <end position="343"/>
    </location>
</feature>
<evidence type="ECO:0000259" key="4">
    <source>
        <dbReference type="PROSITE" id="PS01124"/>
    </source>
</evidence>
<dbReference type="PANTHER" id="PTHR43130">
    <property type="entry name" value="ARAC-FAMILY TRANSCRIPTIONAL REGULATOR"/>
    <property type="match status" value="1"/>
</dbReference>
<keyword evidence="2" id="KW-0804">Transcription</keyword>
<dbReference type="InterPro" id="IPR009057">
    <property type="entry name" value="Homeodomain-like_sf"/>
</dbReference>
<dbReference type="SMART" id="SM00342">
    <property type="entry name" value="HTH_ARAC"/>
    <property type="match status" value="1"/>
</dbReference>
<feature type="region of interest" description="Disordered" evidence="3">
    <location>
        <begin position="310"/>
        <end position="343"/>
    </location>
</feature>